<name>A0A485MBN8_9ZZZZ</name>
<dbReference type="SUPFAM" id="SSF48371">
    <property type="entry name" value="ARM repeat"/>
    <property type="match status" value="1"/>
</dbReference>
<feature type="transmembrane region" description="Helical" evidence="1">
    <location>
        <begin position="363"/>
        <end position="380"/>
    </location>
</feature>
<reference evidence="2" key="1">
    <citation type="submission" date="2019-03" db="EMBL/GenBank/DDBJ databases">
        <authorList>
            <person name="Hao L."/>
        </authorList>
    </citation>
    <scope>NUCLEOTIDE SEQUENCE</scope>
</reference>
<dbReference type="AlphaFoldDB" id="A0A485MBN8"/>
<protein>
    <submittedName>
        <fullName evidence="2">HEAT repeat protein</fullName>
    </submittedName>
</protein>
<gene>
    <name evidence="2" type="ORF">SCFA_820029</name>
</gene>
<dbReference type="Pfam" id="PF13646">
    <property type="entry name" value="HEAT_2"/>
    <property type="match status" value="1"/>
</dbReference>
<evidence type="ECO:0000313" key="2">
    <source>
        <dbReference type="EMBL" id="VFU18399.1"/>
    </source>
</evidence>
<dbReference type="Gene3D" id="1.25.10.10">
    <property type="entry name" value="Leucine-rich Repeat Variant"/>
    <property type="match status" value="1"/>
</dbReference>
<dbReference type="InterPro" id="IPR016024">
    <property type="entry name" value="ARM-type_fold"/>
</dbReference>
<feature type="transmembrane region" description="Helical" evidence="1">
    <location>
        <begin position="154"/>
        <end position="176"/>
    </location>
</feature>
<feature type="transmembrane region" description="Helical" evidence="1">
    <location>
        <begin position="188"/>
        <end position="210"/>
    </location>
</feature>
<keyword evidence="1" id="KW-0472">Membrane</keyword>
<feature type="transmembrane region" description="Helical" evidence="1">
    <location>
        <begin position="100"/>
        <end position="121"/>
    </location>
</feature>
<proteinExistence type="predicted"/>
<feature type="transmembrane region" description="Helical" evidence="1">
    <location>
        <begin position="128"/>
        <end position="148"/>
    </location>
</feature>
<dbReference type="InterPro" id="IPR011989">
    <property type="entry name" value="ARM-like"/>
</dbReference>
<keyword evidence="1" id="KW-0812">Transmembrane</keyword>
<organism evidence="2">
    <name type="scientific">anaerobic digester metagenome</name>
    <dbReference type="NCBI Taxonomy" id="1263854"/>
    <lineage>
        <taxon>unclassified sequences</taxon>
        <taxon>metagenomes</taxon>
        <taxon>ecological metagenomes</taxon>
    </lineage>
</organism>
<feature type="transmembrane region" description="Helical" evidence="1">
    <location>
        <begin position="333"/>
        <end position="354"/>
    </location>
</feature>
<sequence length="525" mass="59418">MYNASGQLIDNATPLPDAVSAGVRVFGLSGYRDYTQWFRASFAGTLCSIVLITLFGFILVSRHAQHLSSQMQFFISSGMEHLVKPDDPFLTHFSHRFSSALFFGCTLGVLNALAAMVLSVFPWRKGRYSWPDIAAFLALGALCTWLGYSAEEPVLSVVFGFLSPAAFFVPWTLIIRRSRPREIRFRRWFALAASVSAPFLFILVLGNASFEVIRDSMLTLPVMRNISDFYYDHTLLAAHVIKPVSALEQKVIAVSDEIRAIGPMPHGSLWVRTPDPCGLAFRDLAVSKEKLSCTSVILRDDRPANESNRIMKEAETGIAFDKNRMLRHGIGLFFYRGPLVLIPVLFMLWFALFLTNLSLRSKIATGVLFALYLSLFFPAWKSVYQRHKLILHPEKIAEYILSEHEEMRYIALLTFPDEFTPGELNRFARDISPRIRLRAIHEAGMRKDARYLDVVEEALFDPQLNVRTRACRALGDMPSDKAGDLLEQSFLHDPSWYVRAYAYRALGKIRPTAKVVRTDRSGGLQ</sequence>
<feature type="transmembrane region" description="Helical" evidence="1">
    <location>
        <begin position="37"/>
        <end position="60"/>
    </location>
</feature>
<keyword evidence="1" id="KW-1133">Transmembrane helix</keyword>
<dbReference type="EMBL" id="CAADRM010000150">
    <property type="protein sequence ID" value="VFU18399.1"/>
    <property type="molecule type" value="Genomic_DNA"/>
</dbReference>
<accession>A0A485MBN8</accession>
<evidence type="ECO:0000256" key="1">
    <source>
        <dbReference type="SAM" id="Phobius"/>
    </source>
</evidence>